<dbReference type="CDD" id="cd07302">
    <property type="entry name" value="CHD"/>
    <property type="match status" value="1"/>
</dbReference>
<dbReference type="PANTHER" id="PTHR43081:SF1">
    <property type="entry name" value="ADENYLATE CYCLASE, TERMINAL-DIFFERENTIATION SPECIFIC"/>
    <property type="match status" value="1"/>
</dbReference>
<evidence type="ECO:0000256" key="1">
    <source>
        <dbReference type="SAM" id="Phobius"/>
    </source>
</evidence>
<evidence type="ECO:0000313" key="3">
    <source>
        <dbReference type="EMBL" id="OUS40997.1"/>
    </source>
</evidence>
<dbReference type="SUPFAM" id="SSF55073">
    <property type="entry name" value="Nucleotide cyclase"/>
    <property type="match status" value="1"/>
</dbReference>
<keyword evidence="1" id="KW-1133">Transmembrane helix</keyword>
<dbReference type="InterPro" id="IPR050697">
    <property type="entry name" value="Adenylyl/Guanylyl_Cyclase_3/4"/>
</dbReference>
<feature type="transmembrane region" description="Helical" evidence="1">
    <location>
        <begin position="149"/>
        <end position="171"/>
    </location>
</feature>
<dbReference type="GO" id="GO:0004016">
    <property type="term" value="F:adenylate cyclase activity"/>
    <property type="evidence" value="ECO:0007669"/>
    <property type="project" value="UniProtKB-ARBA"/>
</dbReference>
<gene>
    <name evidence="3" type="ORF">A9R00_03170</name>
</gene>
<comment type="caution">
    <text evidence="3">The sequence shown here is derived from an EMBL/GenBank/DDBJ whole genome shotgun (WGS) entry which is preliminary data.</text>
</comment>
<dbReference type="AlphaFoldDB" id="A0A1Y5HWZ7"/>
<keyword evidence="1" id="KW-0812">Transmembrane</keyword>
<dbReference type="PANTHER" id="PTHR43081">
    <property type="entry name" value="ADENYLATE CYCLASE, TERMINAL-DIFFERENTIATION SPECIFIC-RELATED"/>
    <property type="match status" value="1"/>
</dbReference>
<dbReference type="Gene3D" id="3.30.70.1230">
    <property type="entry name" value="Nucleotide cyclase"/>
    <property type="match status" value="1"/>
</dbReference>
<keyword evidence="1" id="KW-0472">Membrane</keyword>
<dbReference type="GO" id="GO:0035556">
    <property type="term" value="P:intracellular signal transduction"/>
    <property type="evidence" value="ECO:0007669"/>
    <property type="project" value="InterPro"/>
</dbReference>
<dbReference type="SMART" id="SM00044">
    <property type="entry name" value="CYCc"/>
    <property type="match status" value="1"/>
</dbReference>
<organism evidence="3 4">
    <name type="scientific">Oleispira antarctica</name>
    <dbReference type="NCBI Taxonomy" id="188908"/>
    <lineage>
        <taxon>Bacteria</taxon>
        <taxon>Pseudomonadati</taxon>
        <taxon>Pseudomonadota</taxon>
        <taxon>Gammaproteobacteria</taxon>
        <taxon>Oceanospirillales</taxon>
        <taxon>Oceanospirillaceae</taxon>
        <taxon>Oleispira</taxon>
    </lineage>
</organism>
<name>A0A1Y5HWZ7_OLEAN</name>
<proteinExistence type="predicted"/>
<evidence type="ECO:0000259" key="2">
    <source>
        <dbReference type="PROSITE" id="PS50125"/>
    </source>
</evidence>
<dbReference type="EMBL" id="MABE01000180">
    <property type="protein sequence ID" value="OUS40997.1"/>
    <property type="molecule type" value="Genomic_DNA"/>
</dbReference>
<dbReference type="InterPro" id="IPR029787">
    <property type="entry name" value="Nucleotide_cyclase"/>
</dbReference>
<dbReference type="Pfam" id="PF00211">
    <property type="entry name" value="Guanylate_cyc"/>
    <property type="match status" value="1"/>
</dbReference>
<evidence type="ECO:0000313" key="4">
    <source>
        <dbReference type="Proteomes" id="UP000227088"/>
    </source>
</evidence>
<dbReference type="GO" id="GO:0009190">
    <property type="term" value="P:cyclic nucleotide biosynthetic process"/>
    <property type="evidence" value="ECO:0007669"/>
    <property type="project" value="InterPro"/>
</dbReference>
<feature type="domain" description="Guanylate cyclase" evidence="2">
    <location>
        <begin position="251"/>
        <end position="381"/>
    </location>
</feature>
<reference evidence="4" key="1">
    <citation type="journal article" date="2017" name="Proc. Natl. Acad. Sci. U.S.A.">
        <title>Simulation of Deepwater Horizon oil plume reveals substrate specialization within a complex community of hydrocarbon degraders.</title>
        <authorList>
            <person name="Hu P."/>
            <person name="Dubinsky E.A."/>
            <person name="Probst A.J."/>
            <person name="Wang J."/>
            <person name="Sieber C.M.K."/>
            <person name="Tom L.M."/>
            <person name="Gardinali P."/>
            <person name="Banfield J.F."/>
            <person name="Atlas R.M."/>
            <person name="Andersen G.L."/>
        </authorList>
    </citation>
    <scope>NUCLEOTIDE SEQUENCE [LARGE SCALE GENOMIC DNA]</scope>
</reference>
<sequence length="451" mass="50980">MGRSVVKISQRLTTSQQWAALIALAILLTGLSFSYLVTSQLQQQLLLQQQQLATSLVKDASILLRSSLKKDDRISANIILQDWVDQELILSATLYNSTQQPIAEQGLIELSGFDVYWLNQVVTDKEQLIGHLRVAINMSQAYNISQKNAALLMLASIMLSFITGVLAYFWGEHLLRSNRQQIQALEQLHDNESLNTIDRAASSLNDLALNNVINRLVRQRQHKIAVKQSFESFMASPPLSKNNSLAYHHSALLFIEIQGLHELQQQLSAKQLTDTLNGYHQLLSQAAKLYNGTLDRYTGDGILIIFGYPDKDPRDASHCLYAAELFIGLVQELQRTDQQLQQLKFKLSAHWGPVLVAPLEMNQQMQFNLIGDTVHWTAQLAQQSKEMQLLVSQDLVNQLTDAEQILWQPGPSLMDLNANEHDTRWLDALPDTAEKLIDRQVKHIMAMKEKA</sequence>
<feature type="transmembrane region" description="Helical" evidence="1">
    <location>
        <begin position="18"/>
        <end position="37"/>
    </location>
</feature>
<dbReference type="Proteomes" id="UP000227088">
    <property type="component" value="Unassembled WGS sequence"/>
</dbReference>
<protein>
    <recommendedName>
        <fullName evidence="2">Guanylate cyclase domain-containing protein</fullName>
    </recommendedName>
</protein>
<dbReference type="InterPro" id="IPR001054">
    <property type="entry name" value="A/G_cyclase"/>
</dbReference>
<dbReference type="PROSITE" id="PS50125">
    <property type="entry name" value="GUANYLATE_CYCLASE_2"/>
    <property type="match status" value="1"/>
</dbReference>
<accession>A0A1Y5HWZ7</accession>